<dbReference type="RefSeq" id="XP_025557507.1">
    <property type="nucleotide sequence ID" value="XM_025712890.1"/>
</dbReference>
<dbReference type="GeneID" id="37217482"/>
<reference evidence="1" key="1">
    <citation type="submission" date="2016-12" db="EMBL/GenBank/DDBJ databases">
        <title>The genomes of Aspergillus section Nigri reveals drivers in fungal speciation.</title>
        <authorList>
            <consortium name="DOE Joint Genome Institute"/>
            <person name="Vesth T.C."/>
            <person name="Nybo J."/>
            <person name="Theobald S."/>
            <person name="Brandl J."/>
            <person name="Frisvad J.C."/>
            <person name="Nielsen K.F."/>
            <person name="Lyhne E.K."/>
            <person name="Kogle M.E."/>
            <person name="Kuo A."/>
            <person name="Riley R."/>
            <person name="Clum A."/>
            <person name="Nolan M."/>
            <person name="Lipzen A."/>
            <person name="Salamov A."/>
            <person name="Henrissat B."/>
            <person name="Wiebenga A."/>
            <person name="De Vries R.P."/>
            <person name="Grigoriev I.V."/>
            <person name="Mortensen U.H."/>
            <person name="Andersen M.R."/>
            <person name="Baker S.E."/>
        </authorList>
    </citation>
    <scope>NUCLEOTIDE SEQUENCE [LARGE SCALE GENOMIC DNA]</scope>
    <source>
        <strain evidence="1">CBS 113365</strain>
    </source>
</reference>
<evidence type="ECO:0000313" key="2">
    <source>
        <dbReference type="Proteomes" id="UP000248405"/>
    </source>
</evidence>
<dbReference type="Proteomes" id="UP000248405">
    <property type="component" value="Unassembled WGS sequence"/>
</dbReference>
<keyword evidence="2" id="KW-1185">Reference proteome</keyword>
<dbReference type="EMBL" id="KZ821650">
    <property type="protein sequence ID" value="PYH63713.1"/>
    <property type="molecule type" value="Genomic_DNA"/>
</dbReference>
<accession>A0A319BCH7</accession>
<name>A0A319BCH7_ASPVC</name>
<protein>
    <submittedName>
        <fullName evidence="1">Uncharacterized protein</fullName>
    </submittedName>
</protein>
<evidence type="ECO:0000313" key="1">
    <source>
        <dbReference type="EMBL" id="PYH63713.1"/>
    </source>
</evidence>
<proteinExistence type="predicted"/>
<dbReference type="OrthoDB" id="2549237at2759"/>
<gene>
    <name evidence="1" type="ORF">BO88DRAFT_491979</name>
</gene>
<sequence length="1628" mass="185581">MAVDPSVFTPWFGPQQAANYFRSLISDEVSETQVLDINLCLLRCVHDGGITPKIFAVWLFLAHPKFPCILEDALRDEASRGVRKTGINVLKCALRTDQWWKNGWEAVGGTAGLKDIFEKLSIQEARSLARAIGSCSNTSDPLLQQVIDELLHRLLPDFFESSSTPVPGDSQQLLKLEDVMSLFNLSSDATLTKVFSTPLSDDVMCPLMRQLLNSHMLLLRHIAVGAVPVHPPLRKRLLDQHLAALLTSIESYESRFGQGRQTGFPAIDFTLDLFASEFDVSEKARVVNWHTRIRCINITLTASRRRKVPFDAIFAFLQQVMPDLRHSERRLTDWVPLLYSLIEMWVIAAFPDAHLDSISDAPAARYREQLHPSRPRISQKNSLESMLRTVICTLSTDQFQHCLRTLLPKTIPKARLSLLKILCKNLHYLNIDLDQPMPSEKEHKLVPWSWSLLMSLPGRDARWLLERAALLTPNRSLTKLFVFEWPASAGDASYFRDALIRVHLDAMDKEAAGPVNLGARDLIEEVKLKAAKARDPEDRLQWAKLTITIAKMSRDIRHVQDVILWTSRFLRDPFVRPELARRIYREDVASVLSCVASPTLEELAANVAIADEVIYNLLEQALLTVQEPWYQVDQDRDFRQLLKLVVSSRINAVKRLCFSGLGSEQDVVNTLFEGIVPLLLRCETLGSTEGYESLGWGQLSGPLTELYCPQNPPVSILKLLDSLAQHRDLLWIKQRSLRIPETESLPEGLPRGLPLQFLLPSLKWTIAVIKHIGPSAFVTERVTEVVFSNPGLLLTMVKEDKRLEYLVDSLRFAIEAYLGHLPVAERGKTILEIWRHYSERIPSSVGHLEVFKQYMCSLLESRKLRKMARIIDPPQLPSVDIFMNMSRESPSLEWEPRSANVPQNAQGSWDGSLLQVRLLTRKVEGSLQTLLTGPRPRIWWSSPKKPKAFDIWRPKYSPRRLSCQYRESLIVSALLFLGSLASKADRILSKPFPENTDILRYPPVHLDYEFMATIDDQRKAATAAISLLNGLVKMVSPTLLYHLSLSLLETLHGLEGTSPRYALVQRLAFESMALVRRSDRPELAAKLGLKALQLFPEASSWHRMAFPSSIARVLSRANADRVIQDFTGYVFKALEEQKQSTISEQGNVKPGRIIIKITTVKMLATLLAQSRSGASPFSAVEALKDLFYASNHIDVRVAVCTALLEIVGESKHSEQAYQTFTSLIPYAAVPSETSPCGSWLQSDDADLPRVDWQRPLLDLFTKEACNKLPAKYLENYTSMALLPLLDELTRHHNRWMRQFLSPLDLTPEEQSVTDFGPFEPDLIQTLMDRWYEYLPREFLLRYRAWILSYIDCIRLRSVDDKMTWKDGSWRRSDSYSHWSRWFGVHAGIKSFHTLLGKIDAKKTTKVGNGITREDLADVLMACAETFLRNPYKLLSYRVDVSLDRIMNLLSTLGITNSERRTDVLPIAERIVAFAQELRTVEWSYDPHRSPPVLPSRFQLQTLLLPFPQFYKEDPYRYVRFVSSTLSLVQECVCFDTYIADRAVLQEAMNHVTKEDARQCALEFGQRYESSPTTLVQHVRVWLAQVLALKCNMHNDEKDLTGRAMMLQWRNSPNESIRSIGWSIYPKAM</sequence>
<organism evidence="1 2">
    <name type="scientific">Aspergillus vadensis (strain CBS 113365 / IMI 142717 / IBT 24658)</name>
    <dbReference type="NCBI Taxonomy" id="1448311"/>
    <lineage>
        <taxon>Eukaryota</taxon>
        <taxon>Fungi</taxon>
        <taxon>Dikarya</taxon>
        <taxon>Ascomycota</taxon>
        <taxon>Pezizomycotina</taxon>
        <taxon>Eurotiomycetes</taxon>
        <taxon>Eurotiomycetidae</taxon>
        <taxon>Eurotiales</taxon>
        <taxon>Aspergillaceae</taxon>
        <taxon>Aspergillus</taxon>
        <taxon>Aspergillus subgen. Circumdati</taxon>
    </lineage>
</organism>